<feature type="transmembrane region" description="Helical" evidence="1">
    <location>
        <begin position="140"/>
        <end position="163"/>
    </location>
</feature>
<keyword evidence="1" id="KW-0812">Transmembrane</keyword>
<feature type="transmembrane region" description="Helical" evidence="1">
    <location>
        <begin position="115"/>
        <end position="135"/>
    </location>
</feature>
<proteinExistence type="predicted"/>
<name>A0A0F9PSB7_9ZZZZ</name>
<evidence type="ECO:0000256" key="1">
    <source>
        <dbReference type="SAM" id="Phobius"/>
    </source>
</evidence>
<keyword evidence="1" id="KW-1133">Transmembrane helix</keyword>
<dbReference type="Pfam" id="PF07786">
    <property type="entry name" value="HGSNAT_cat"/>
    <property type="match status" value="1"/>
</dbReference>
<protein>
    <recommendedName>
        <fullName evidence="2">Heparan-alpha-glucosaminide N-acetyltransferase catalytic domain-containing protein</fullName>
    </recommendedName>
</protein>
<accession>A0A0F9PSB7</accession>
<evidence type="ECO:0000259" key="2">
    <source>
        <dbReference type="Pfam" id="PF07786"/>
    </source>
</evidence>
<dbReference type="EMBL" id="LAZR01002207">
    <property type="protein sequence ID" value="KKN33079.1"/>
    <property type="molecule type" value="Genomic_DNA"/>
</dbReference>
<gene>
    <name evidence="3" type="ORF">LCGC14_0807350</name>
</gene>
<feature type="domain" description="Heparan-alpha-glucosaminide N-acetyltransferase catalytic" evidence="2">
    <location>
        <begin position="5"/>
        <end position="206"/>
    </location>
</feature>
<organism evidence="3">
    <name type="scientific">marine sediment metagenome</name>
    <dbReference type="NCBI Taxonomy" id="412755"/>
    <lineage>
        <taxon>unclassified sequences</taxon>
        <taxon>metagenomes</taxon>
        <taxon>ecological metagenomes</taxon>
    </lineage>
</organism>
<dbReference type="InterPro" id="IPR012429">
    <property type="entry name" value="HGSNAT_cat"/>
</dbReference>
<keyword evidence="1" id="KW-0472">Membrane</keyword>
<feature type="transmembrane region" description="Helical" evidence="1">
    <location>
        <begin position="183"/>
        <end position="202"/>
    </location>
</feature>
<feature type="transmembrane region" description="Helical" evidence="1">
    <location>
        <begin position="313"/>
        <end position="334"/>
    </location>
</feature>
<reference evidence="3" key="1">
    <citation type="journal article" date="2015" name="Nature">
        <title>Complex archaea that bridge the gap between prokaryotes and eukaryotes.</title>
        <authorList>
            <person name="Spang A."/>
            <person name="Saw J.H."/>
            <person name="Jorgensen S.L."/>
            <person name="Zaremba-Niedzwiedzka K."/>
            <person name="Martijn J."/>
            <person name="Lind A.E."/>
            <person name="van Eijk R."/>
            <person name="Schleper C."/>
            <person name="Guy L."/>
            <person name="Ettema T.J."/>
        </authorList>
    </citation>
    <scope>NUCLEOTIDE SEQUENCE</scope>
</reference>
<evidence type="ECO:0000313" key="3">
    <source>
        <dbReference type="EMBL" id="KKN33079.1"/>
    </source>
</evidence>
<feature type="transmembrane region" description="Helical" evidence="1">
    <location>
        <begin position="12"/>
        <end position="30"/>
    </location>
</feature>
<sequence>MKLQRLKSIDIFRGICMVWMISTHLIDWWLRSEYFWLHSVTVMIFDPFGASGFLFVSGVSIALSYRNNLRKVKSDEDFTLTSARNTYLIRASIILIIALIYNSFIALTLMNPSWIWSWFVLLTAAISLFIAWPLLKTSRLLRIVIGCGFWIASPFIVALLLPYEGILSLNGILFHIFYSGLDPLIVFFPFFLFGTVIGDTLFNVYQMDPSETGFRKTFGYKYLGPTIGIGSILIIFGVFFEYPNFLRRESFSWVFYSLGIDVVFISLLLSLETFETIKTKKSYKLFFYYSYYSLTIFLAHNILYFLFLEKLGMNIWLFILVTFIFMTIILRFIYKKWRESASLKVQIGKLGSEITKKIGGRSNKKVNDIATSEHK</sequence>
<feature type="transmembrane region" description="Helical" evidence="1">
    <location>
        <begin position="87"/>
        <end position="109"/>
    </location>
</feature>
<feature type="transmembrane region" description="Helical" evidence="1">
    <location>
        <begin position="222"/>
        <end position="242"/>
    </location>
</feature>
<feature type="transmembrane region" description="Helical" evidence="1">
    <location>
        <begin position="42"/>
        <end position="66"/>
    </location>
</feature>
<comment type="caution">
    <text evidence="3">The sequence shown here is derived from an EMBL/GenBank/DDBJ whole genome shotgun (WGS) entry which is preliminary data.</text>
</comment>
<feature type="transmembrane region" description="Helical" evidence="1">
    <location>
        <begin position="286"/>
        <end position="307"/>
    </location>
</feature>
<feature type="transmembrane region" description="Helical" evidence="1">
    <location>
        <begin position="254"/>
        <end position="274"/>
    </location>
</feature>
<dbReference type="AlphaFoldDB" id="A0A0F9PSB7"/>